<reference evidence="2" key="1">
    <citation type="journal article" date="2012" name="Nature">
        <title>The oyster genome reveals stress adaptation and complexity of shell formation.</title>
        <authorList>
            <person name="Zhang G."/>
            <person name="Fang X."/>
            <person name="Guo X."/>
            <person name="Li L."/>
            <person name="Luo R."/>
            <person name="Xu F."/>
            <person name="Yang P."/>
            <person name="Zhang L."/>
            <person name="Wang X."/>
            <person name="Qi H."/>
            <person name="Xiong Z."/>
            <person name="Que H."/>
            <person name="Xie Y."/>
            <person name="Holland P.W."/>
            <person name="Paps J."/>
            <person name="Zhu Y."/>
            <person name="Wu F."/>
            <person name="Chen Y."/>
            <person name="Wang J."/>
            <person name="Peng C."/>
            <person name="Meng J."/>
            <person name="Yang L."/>
            <person name="Liu J."/>
            <person name="Wen B."/>
            <person name="Zhang N."/>
            <person name="Huang Z."/>
            <person name="Zhu Q."/>
            <person name="Feng Y."/>
            <person name="Mount A."/>
            <person name="Hedgecock D."/>
            <person name="Xu Z."/>
            <person name="Liu Y."/>
            <person name="Domazet-Loso T."/>
            <person name="Du Y."/>
            <person name="Sun X."/>
            <person name="Zhang S."/>
            <person name="Liu B."/>
            <person name="Cheng P."/>
            <person name="Jiang X."/>
            <person name="Li J."/>
            <person name="Fan D."/>
            <person name="Wang W."/>
            <person name="Fu W."/>
            <person name="Wang T."/>
            <person name="Wang B."/>
            <person name="Zhang J."/>
            <person name="Peng Z."/>
            <person name="Li Y."/>
            <person name="Li N."/>
            <person name="Wang J."/>
            <person name="Chen M."/>
            <person name="He Y."/>
            <person name="Tan F."/>
            <person name="Song X."/>
            <person name="Zheng Q."/>
            <person name="Huang R."/>
            <person name="Yang H."/>
            <person name="Du X."/>
            <person name="Chen L."/>
            <person name="Yang M."/>
            <person name="Gaffney P.M."/>
            <person name="Wang S."/>
            <person name="Luo L."/>
            <person name="She Z."/>
            <person name="Ming Y."/>
            <person name="Huang W."/>
            <person name="Zhang S."/>
            <person name="Huang B."/>
            <person name="Zhang Y."/>
            <person name="Qu T."/>
            <person name="Ni P."/>
            <person name="Miao G."/>
            <person name="Wang J."/>
            <person name="Wang Q."/>
            <person name="Steinberg C.E."/>
            <person name="Wang H."/>
            <person name="Li N."/>
            <person name="Qian L."/>
            <person name="Zhang G."/>
            <person name="Li Y."/>
            <person name="Yang H."/>
            <person name="Liu X."/>
            <person name="Wang J."/>
            <person name="Yin Y."/>
            <person name="Wang J."/>
        </authorList>
    </citation>
    <scope>NUCLEOTIDE SEQUENCE [LARGE SCALE GENOMIC DNA]</scope>
    <source>
        <strain evidence="2">05x7-T-G4-1.051#20</strain>
    </source>
</reference>
<feature type="region of interest" description="Disordered" evidence="1">
    <location>
        <begin position="63"/>
        <end position="104"/>
    </location>
</feature>
<name>K1PYN2_MAGGI</name>
<proteinExistence type="predicted"/>
<protein>
    <submittedName>
        <fullName evidence="2">Uncharacterized protein</fullName>
    </submittedName>
</protein>
<dbReference type="InParanoid" id="K1PYN2"/>
<dbReference type="AlphaFoldDB" id="K1PYN2"/>
<accession>K1PYN2</accession>
<dbReference type="EMBL" id="JH818080">
    <property type="protein sequence ID" value="EKC21630.1"/>
    <property type="molecule type" value="Genomic_DNA"/>
</dbReference>
<organism evidence="2">
    <name type="scientific">Magallana gigas</name>
    <name type="common">Pacific oyster</name>
    <name type="synonym">Crassostrea gigas</name>
    <dbReference type="NCBI Taxonomy" id="29159"/>
    <lineage>
        <taxon>Eukaryota</taxon>
        <taxon>Metazoa</taxon>
        <taxon>Spiralia</taxon>
        <taxon>Lophotrochozoa</taxon>
        <taxon>Mollusca</taxon>
        <taxon>Bivalvia</taxon>
        <taxon>Autobranchia</taxon>
        <taxon>Pteriomorphia</taxon>
        <taxon>Ostreida</taxon>
        <taxon>Ostreoidea</taxon>
        <taxon>Ostreidae</taxon>
        <taxon>Magallana</taxon>
    </lineage>
</organism>
<evidence type="ECO:0000313" key="2">
    <source>
        <dbReference type="EMBL" id="EKC21630.1"/>
    </source>
</evidence>
<evidence type="ECO:0000256" key="1">
    <source>
        <dbReference type="SAM" id="MobiDB-lite"/>
    </source>
</evidence>
<feature type="compositionally biased region" description="Polar residues" evidence="1">
    <location>
        <begin position="90"/>
        <end position="104"/>
    </location>
</feature>
<sequence>MPRLKSLVQWSMRVRSKIYCYSFLVLWSQGKDTMYTNGVNKEMDDIEVDGLIPHVQSKTFTVNGDENNDVKFSETDSSAAPGNNERNRYQRLSNQDSKQLFTVV</sequence>
<gene>
    <name evidence="2" type="ORF">CGI_10003597</name>
</gene>
<dbReference type="HOGENOM" id="CLU_2252626_0_0_1"/>